<feature type="compositionally biased region" description="Polar residues" evidence="1">
    <location>
        <begin position="732"/>
        <end position="745"/>
    </location>
</feature>
<gene>
    <name evidence="3" type="ORF">F5Z01DRAFT_679289</name>
</gene>
<name>A0A9P7ZU99_9HYPO</name>
<organism evidence="3 4">
    <name type="scientific">Emericellopsis atlantica</name>
    <dbReference type="NCBI Taxonomy" id="2614577"/>
    <lineage>
        <taxon>Eukaryota</taxon>
        <taxon>Fungi</taxon>
        <taxon>Dikarya</taxon>
        <taxon>Ascomycota</taxon>
        <taxon>Pezizomycotina</taxon>
        <taxon>Sordariomycetes</taxon>
        <taxon>Hypocreomycetidae</taxon>
        <taxon>Hypocreales</taxon>
        <taxon>Bionectriaceae</taxon>
        <taxon>Emericellopsis</taxon>
    </lineage>
</organism>
<dbReference type="RefSeq" id="XP_046121871.1">
    <property type="nucleotide sequence ID" value="XM_046265507.1"/>
</dbReference>
<dbReference type="Proteomes" id="UP000887229">
    <property type="component" value="Unassembled WGS sequence"/>
</dbReference>
<dbReference type="OrthoDB" id="5563754at2759"/>
<dbReference type="Gene3D" id="2.30.29.30">
    <property type="entry name" value="Pleckstrin-homology domain (PH domain)/Phosphotyrosine-binding domain (PTB)"/>
    <property type="match status" value="1"/>
</dbReference>
<feature type="compositionally biased region" description="Pro residues" evidence="1">
    <location>
        <begin position="769"/>
        <end position="788"/>
    </location>
</feature>
<feature type="compositionally biased region" description="Low complexity" evidence="1">
    <location>
        <begin position="1"/>
        <end position="13"/>
    </location>
</feature>
<dbReference type="InterPro" id="IPR058155">
    <property type="entry name" value="Skg3/CAF120-like_PH"/>
</dbReference>
<reference evidence="3" key="1">
    <citation type="journal article" date="2021" name="IMA Fungus">
        <title>Genomic characterization of three marine fungi, including Emericellopsis atlantica sp. nov. with signatures of a generalist lifestyle and marine biomass degradation.</title>
        <authorList>
            <person name="Hagestad O.C."/>
            <person name="Hou L."/>
            <person name="Andersen J.H."/>
            <person name="Hansen E.H."/>
            <person name="Altermark B."/>
            <person name="Li C."/>
            <person name="Kuhnert E."/>
            <person name="Cox R.J."/>
            <person name="Crous P.W."/>
            <person name="Spatafora J.W."/>
            <person name="Lail K."/>
            <person name="Amirebrahimi M."/>
            <person name="Lipzen A."/>
            <person name="Pangilinan J."/>
            <person name="Andreopoulos W."/>
            <person name="Hayes R.D."/>
            <person name="Ng V."/>
            <person name="Grigoriev I.V."/>
            <person name="Jackson S.A."/>
            <person name="Sutton T.D.S."/>
            <person name="Dobson A.D.W."/>
            <person name="Rama T."/>
        </authorList>
    </citation>
    <scope>NUCLEOTIDE SEQUENCE</scope>
    <source>
        <strain evidence="3">TS7</strain>
    </source>
</reference>
<dbReference type="InterPro" id="IPR001849">
    <property type="entry name" value="PH_domain"/>
</dbReference>
<evidence type="ECO:0000313" key="3">
    <source>
        <dbReference type="EMBL" id="KAG9257947.1"/>
    </source>
</evidence>
<dbReference type="InterPro" id="IPR011993">
    <property type="entry name" value="PH-like_dom_sf"/>
</dbReference>
<evidence type="ECO:0000256" key="1">
    <source>
        <dbReference type="SAM" id="MobiDB-lite"/>
    </source>
</evidence>
<feature type="compositionally biased region" description="Polar residues" evidence="1">
    <location>
        <begin position="564"/>
        <end position="573"/>
    </location>
</feature>
<protein>
    <submittedName>
        <fullName evidence="3">PH domain-containing protein</fullName>
    </submittedName>
</protein>
<dbReference type="GeneID" id="70296410"/>
<feature type="domain" description="PH" evidence="2">
    <location>
        <begin position="121"/>
        <end position="239"/>
    </location>
</feature>
<feature type="region of interest" description="Disordered" evidence="1">
    <location>
        <begin position="670"/>
        <end position="1088"/>
    </location>
</feature>
<evidence type="ECO:0000259" key="2">
    <source>
        <dbReference type="PROSITE" id="PS50003"/>
    </source>
</evidence>
<feature type="compositionally biased region" description="Gly residues" evidence="1">
    <location>
        <begin position="937"/>
        <end position="950"/>
    </location>
</feature>
<dbReference type="SUPFAM" id="SSF50729">
    <property type="entry name" value="PH domain-like"/>
    <property type="match status" value="1"/>
</dbReference>
<proteinExistence type="predicted"/>
<dbReference type="PROSITE" id="PS50003">
    <property type="entry name" value="PH_DOMAIN"/>
    <property type="match status" value="1"/>
</dbReference>
<comment type="caution">
    <text evidence="3">The sequence shown here is derived from an EMBL/GenBank/DDBJ whole genome shotgun (WGS) entry which is preliminary data.</text>
</comment>
<feature type="compositionally biased region" description="Polar residues" evidence="1">
    <location>
        <begin position="64"/>
        <end position="74"/>
    </location>
</feature>
<dbReference type="EMBL" id="MU251244">
    <property type="protein sequence ID" value="KAG9257947.1"/>
    <property type="molecule type" value="Genomic_DNA"/>
</dbReference>
<feature type="region of interest" description="Disordered" evidence="1">
    <location>
        <begin position="1"/>
        <end position="90"/>
    </location>
</feature>
<evidence type="ECO:0000313" key="4">
    <source>
        <dbReference type="Proteomes" id="UP000887229"/>
    </source>
</evidence>
<dbReference type="FunFam" id="2.30.29.30:FF:000203">
    <property type="entry name" value="PH domain-containing protein"/>
    <property type="match status" value="1"/>
</dbReference>
<keyword evidence="4" id="KW-1185">Reference proteome</keyword>
<feature type="compositionally biased region" description="Pro residues" evidence="1">
    <location>
        <begin position="1034"/>
        <end position="1043"/>
    </location>
</feature>
<accession>A0A9P7ZU99</accession>
<dbReference type="AlphaFoldDB" id="A0A9P7ZU99"/>
<sequence>MSQFSAGSKAPSPSSSPPNDSPLTSEDSVAAAKKDTFVQQRGHQRVPSRPLTPPTDGDYHGQGSPLNKASSPGNSVHRHKRSNSRPLSIVHAWSPPKMDVNEDTIPELQPVFSFLNSHSNKLYHEGYFLKLDDQNSQGKPNPDRTWTECFAQLVGTVLSLWDAAELDAAGEDGEVLPKFLNLTDASVKMIESLPTRSTDEQPLQNILSVSTAGRNRYLLHFNSHHSLVQWTAAIRLAIYEHNTLQEAYTGALIAGKARSVNNINVIMERSRFNTEEWVRVRFGAGVPWRRCWCVITPPNEKEYAKQQKEMRKRSPYDRSHIPNLKGDIKFYDQKADGKKQKKLQPIATITDAYSAYAIYPQAKALIDASTLLKIEGNVTVHTEPPTSSEGFVFIMPEVRPMVSGFEMLLRFLFPTWDTFALYGRPGKLVASILDSRSLMFAMPKHKRYGYLEPLDVTNLINEGSSGTWTEQEWRRRLKEATGTRMNAIEDGTRSPKSHSRSASRSSGNKVSFGQDTGRPKVGFAGEQVRGSRSFSLNGPNAPPGHGTPGAPNPGQEQMARGHVRNNSDPSSPGANPYDNHHGTPPVRDLSNMRSLNTPEPVSRPPEFGAKQHQGRPISRAYHSPELRRANSRLSATTLAQLAKAGGLEVNDQNTGMPQDRRAMEDGAIAGPSVHHHANPMGASANDNRSREALRPPGQNPSHMPAPLNLPPNRSESPYGPPSPYGAGPNSSRPSTSDGQPGTPGSQMGVAGAPRSPRPPPQGAPQGAPGQPPPGRGRPPPNMRPPQNGPPSDYFGRGRGGPPPGQGGRGGYGPPGHAQRMVLPERSASLNKHGSTTADEIIESYTTERGPPRDQYGRPPPSRGAPGPGYGFADGPGPDPRRGPPTPMDYADSYAPAGSNPYQDDGGYPDEARSRAGTMRSTGSNHEPGAARSDYGFPDGGYGPPGAGPGPAHGPRGFAPPHQGPPALFAQPQRPYSPGGSRPGTAGRNSPAPPSGRGGMRPDQPQQRNMNWQAPPGSPGPGGPHPYGNRGAAPSPGPGGPPGQPNSFSRPLQPGVPPTDTRHMPPPGQYGAPSPGQPNVHPHYQGQAF</sequence>
<dbReference type="Pfam" id="PF25381">
    <property type="entry name" value="PH_26"/>
    <property type="match status" value="1"/>
</dbReference>
<dbReference type="SMART" id="SM00233">
    <property type="entry name" value="PH"/>
    <property type="match status" value="1"/>
</dbReference>
<feature type="compositionally biased region" description="Polar residues" evidence="1">
    <location>
        <begin position="827"/>
        <end position="837"/>
    </location>
</feature>
<feature type="region of interest" description="Disordered" evidence="1">
    <location>
        <begin position="479"/>
        <end position="624"/>
    </location>
</feature>
<dbReference type="Pfam" id="PF00169">
    <property type="entry name" value="PH"/>
    <property type="match status" value="1"/>
</dbReference>